<evidence type="ECO:0000256" key="4">
    <source>
        <dbReference type="SAM" id="MobiDB-lite"/>
    </source>
</evidence>
<evidence type="ECO:0000256" key="3">
    <source>
        <dbReference type="RuleBase" id="RU364011"/>
    </source>
</evidence>
<dbReference type="GO" id="GO:0022627">
    <property type="term" value="C:cytosolic small ribosomal subunit"/>
    <property type="evidence" value="ECO:0007669"/>
    <property type="project" value="TreeGrafter"/>
</dbReference>
<reference evidence="5" key="3">
    <citation type="submission" date="2025-09" db="UniProtKB">
        <authorList>
            <consortium name="Ensembl"/>
        </authorList>
    </citation>
    <scope>IDENTIFICATION</scope>
</reference>
<dbReference type="GO" id="GO:0003735">
    <property type="term" value="F:structural constituent of ribosome"/>
    <property type="evidence" value="ECO:0007669"/>
    <property type="project" value="UniProtKB-UniRule"/>
</dbReference>
<dbReference type="GeneTree" id="ENSGT01040000240876"/>
<keyword evidence="6" id="KW-1185">Reference proteome</keyword>
<sequence length="59" mass="6650">KVRGSLVRAGKVRGRTPKVAKQEKTKTGRVKQGTQYNLHFFYVVPTFGKKKSPTRDSNS</sequence>
<dbReference type="InterPro" id="IPR006846">
    <property type="entry name" value="Ribosomal_eS30"/>
</dbReference>
<evidence type="ECO:0000313" key="5">
    <source>
        <dbReference type="Ensembl" id="ENSPLOP00000002804.1"/>
    </source>
</evidence>
<name>A0A8C8WES7_PANLE</name>
<accession>A0A8C8WES7</accession>
<dbReference type="Pfam" id="PF04758">
    <property type="entry name" value="Ribosomal_S30"/>
    <property type="match status" value="1"/>
</dbReference>
<evidence type="ECO:0000256" key="1">
    <source>
        <dbReference type="ARBA" id="ARBA00022980"/>
    </source>
</evidence>
<organism evidence="5 6">
    <name type="scientific">Panthera leo</name>
    <name type="common">Lion</name>
    <dbReference type="NCBI Taxonomy" id="9689"/>
    <lineage>
        <taxon>Eukaryota</taxon>
        <taxon>Metazoa</taxon>
        <taxon>Chordata</taxon>
        <taxon>Craniata</taxon>
        <taxon>Vertebrata</taxon>
        <taxon>Euteleostomi</taxon>
        <taxon>Mammalia</taxon>
        <taxon>Eutheria</taxon>
        <taxon>Laurasiatheria</taxon>
        <taxon>Carnivora</taxon>
        <taxon>Feliformia</taxon>
        <taxon>Felidae</taxon>
        <taxon>Pantherinae</taxon>
        <taxon>Panthera</taxon>
    </lineage>
</organism>
<reference evidence="5" key="1">
    <citation type="journal article" date="2019" name="bioRxiv">
        <title>Long live the king: chromosome-level assembly of the lion (Panthera leo) using linked-read, Hi-C, and long read data.</title>
        <authorList>
            <person name="Armstrong E.E."/>
            <person name="Taylor R.W."/>
            <person name="Miller D.E."/>
            <person name="Kaelin C."/>
            <person name="Barsh G."/>
            <person name="Hadly E.A."/>
            <person name="Petrov D."/>
        </authorList>
    </citation>
    <scope>NUCLEOTIDE SEQUENCE [LARGE SCALE GENOMIC DNA]</scope>
</reference>
<keyword evidence="2 3" id="KW-0687">Ribonucleoprotein</keyword>
<reference evidence="5" key="2">
    <citation type="submission" date="2025-08" db="UniProtKB">
        <authorList>
            <consortium name="Ensembl"/>
        </authorList>
    </citation>
    <scope>IDENTIFICATION</scope>
</reference>
<dbReference type="PANTHER" id="PTHR12650:SF15">
    <property type="entry name" value="RIBOSOMAL PROTEIN S30, ISOFORM A"/>
    <property type="match status" value="1"/>
</dbReference>
<dbReference type="GO" id="GO:0006412">
    <property type="term" value="P:translation"/>
    <property type="evidence" value="ECO:0007669"/>
    <property type="project" value="InterPro"/>
</dbReference>
<comment type="similarity">
    <text evidence="3">Belongs to the eukaryotic ribosomal protein eS30 family.</text>
</comment>
<dbReference type="OMA" id="AGTCCES"/>
<keyword evidence="1 3" id="KW-0689">Ribosomal protein</keyword>
<protein>
    <recommendedName>
        <fullName evidence="3">40S ribosomal protein S30</fullName>
    </recommendedName>
</protein>
<evidence type="ECO:0000256" key="2">
    <source>
        <dbReference type="ARBA" id="ARBA00023274"/>
    </source>
</evidence>
<feature type="region of interest" description="Disordered" evidence="4">
    <location>
        <begin position="1"/>
        <end position="30"/>
    </location>
</feature>
<dbReference type="PANTHER" id="PTHR12650">
    <property type="entry name" value="40S RIBOSOMAL PROTEIN S30/UBIQUITIN-LIKE PROTEIN FUBI"/>
    <property type="match status" value="1"/>
</dbReference>
<evidence type="ECO:0000313" key="6">
    <source>
        <dbReference type="Proteomes" id="UP000694399"/>
    </source>
</evidence>
<dbReference type="AlphaFoldDB" id="A0A8C8WES7"/>
<dbReference type="Proteomes" id="UP000694399">
    <property type="component" value="Chromosome A3"/>
</dbReference>
<proteinExistence type="inferred from homology"/>
<dbReference type="Ensembl" id="ENSPLOT00000003068.1">
    <property type="protein sequence ID" value="ENSPLOP00000002804.1"/>
    <property type="gene ID" value="ENSPLOG00000002013.1"/>
</dbReference>